<feature type="compositionally biased region" description="Basic and acidic residues" evidence="1">
    <location>
        <begin position="33"/>
        <end position="49"/>
    </location>
</feature>
<accession>A0A3M0I9P3</accession>
<comment type="caution">
    <text evidence="2">The sequence shown here is derived from an EMBL/GenBank/DDBJ whole genome shotgun (WGS) entry which is preliminary data.</text>
</comment>
<dbReference type="AlphaFoldDB" id="A0A3M0I9P3"/>
<sequence>MQVDALAGAAGPGAQGVAADHQVVGVEVGAEGARGDLRGARDQAHRAARDQPAQPADADGLAAAEQRIGYAALVGEPPVSAVQLHETSHGGIGRAVLGDAGACVRGEVVECAPRGPCLSVPQGGRVIGGEEAGRLVQAGPLFPQGADPRDGGPGGVVVGVEFEMGLVGRDRLVGPAEPVQRAAEQQPGGPGPPPYRCRGLPDVQGELQRVGVAHLQGATADPQKGVEGVVLRRAVSRGEGADRRCEPRLPAA</sequence>
<protein>
    <submittedName>
        <fullName evidence="2">Uncharacterized protein</fullName>
    </submittedName>
</protein>
<proteinExistence type="predicted"/>
<dbReference type="Proteomes" id="UP000270471">
    <property type="component" value="Unassembled WGS sequence"/>
</dbReference>
<feature type="region of interest" description="Disordered" evidence="1">
    <location>
        <begin position="30"/>
        <end position="60"/>
    </location>
</feature>
<evidence type="ECO:0000313" key="3">
    <source>
        <dbReference type="Proteomes" id="UP000270471"/>
    </source>
</evidence>
<feature type="region of interest" description="Disordered" evidence="1">
    <location>
        <begin position="1"/>
        <end position="20"/>
    </location>
</feature>
<name>A0A3M0I9P3_9ACTN</name>
<reference evidence="2 3" key="1">
    <citation type="submission" date="2017-11" db="EMBL/GenBank/DDBJ databases">
        <title>Draft genome of actinobacteria isolated from guarana (Paullinia cupana (Mart.) Ducke.</title>
        <authorList>
            <person name="Siqueira K.A."/>
            <person name="Liotti R.G."/>
            <person name="Mendes T.A.O."/>
            <person name="Soares M.A."/>
        </authorList>
    </citation>
    <scope>NUCLEOTIDE SEQUENCE [LARGE SCALE GENOMIC DNA]</scope>
    <source>
        <strain evidence="2 3">193</strain>
    </source>
</reference>
<gene>
    <name evidence="2" type="ORF">CTZ28_08300</name>
</gene>
<feature type="region of interest" description="Disordered" evidence="1">
    <location>
        <begin position="178"/>
        <end position="202"/>
    </location>
</feature>
<feature type="compositionally biased region" description="Low complexity" evidence="1">
    <location>
        <begin position="50"/>
        <end position="60"/>
    </location>
</feature>
<dbReference type="EMBL" id="PENI01000004">
    <property type="protein sequence ID" value="RMB86261.1"/>
    <property type="molecule type" value="Genomic_DNA"/>
</dbReference>
<organism evidence="2 3">
    <name type="scientific">Streptomyces shenzhenensis</name>
    <dbReference type="NCBI Taxonomy" id="943815"/>
    <lineage>
        <taxon>Bacteria</taxon>
        <taxon>Bacillati</taxon>
        <taxon>Actinomycetota</taxon>
        <taxon>Actinomycetes</taxon>
        <taxon>Kitasatosporales</taxon>
        <taxon>Streptomycetaceae</taxon>
        <taxon>Streptomyces</taxon>
    </lineage>
</organism>
<evidence type="ECO:0000313" key="2">
    <source>
        <dbReference type="EMBL" id="RMB86261.1"/>
    </source>
</evidence>
<keyword evidence="3" id="KW-1185">Reference proteome</keyword>
<evidence type="ECO:0000256" key="1">
    <source>
        <dbReference type="SAM" id="MobiDB-lite"/>
    </source>
</evidence>